<dbReference type="InParanoid" id="A0A6P8ICX0"/>
<dbReference type="FunCoup" id="A0A6P8ICX0">
    <property type="interactions" value="897"/>
</dbReference>
<evidence type="ECO:0000256" key="5">
    <source>
        <dbReference type="ARBA" id="ARBA00023242"/>
    </source>
</evidence>
<dbReference type="Pfam" id="PF00097">
    <property type="entry name" value="zf-C3HC4"/>
    <property type="match status" value="1"/>
</dbReference>
<dbReference type="RefSeq" id="XP_031563025.1">
    <property type="nucleotide sequence ID" value="XM_031707165.1"/>
</dbReference>
<dbReference type="Proteomes" id="UP000515163">
    <property type="component" value="Unplaced"/>
</dbReference>
<proteinExistence type="predicted"/>
<dbReference type="GeneID" id="116298643"/>
<feature type="domain" description="RING-type" evidence="8">
    <location>
        <begin position="23"/>
        <end position="64"/>
    </location>
</feature>
<accession>A0A6P8ICX0</accession>
<organism evidence="9 10">
    <name type="scientific">Actinia tenebrosa</name>
    <name type="common">Australian red waratah sea anemone</name>
    <dbReference type="NCBI Taxonomy" id="6105"/>
    <lineage>
        <taxon>Eukaryota</taxon>
        <taxon>Metazoa</taxon>
        <taxon>Cnidaria</taxon>
        <taxon>Anthozoa</taxon>
        <taxon>Hexacorallia</taxon>
        <taxon>Actiniaria</taxon>
        <taxon>Actiniidae</taxon>
        <taxon>Actinia</taxon>
    </lineage>
</organism>
<dbReference type="PANTHER" id="PTHR45893">
    <property type="entry name" value="POLYCOMB GROUP RING FINGER PROTEIN"/>
    <property type="match status" value="1"/>
</dbReference>
<dbReference type="GO" id="GO:0031519">
    <property type="term" value="C:PcG protein complex"/>
    <property type="evidence" value="ECO:0007669"/>
    <property type="project" value="UniProtKB-ARBA"/>
</dbReference>
<reference evidence="10" key="1">
    <citation type="submission" date="2025-08" db="UniProtKB">
        <authorList>
            <consortium name="RefSeq"/>
        </authorList>
    </citation>
    <scope>IDENTIFICATION</scope>
    <source>
        <tissue evidence="10">Tentacle</tissue>
    </source>
</reference>
<dbReference type="Pfam" id="PF16207">
    <property type="entry name" value="RAWUL"/>
    <property type="match status" value="1"/>
</dbReference>
<feature type="region of interest" description="Disordered" evidence="7">
    <location>
        <begin position="98"/>
        <end position="122"/>
    </location>
</feature>
<evidence type="ECO:0000256" key="7">
    <source>
        <dbReference type="SAM" id="MobiDB-lite"/>
    </source>
</evidence>
<dbReference type="PROSITE" id="PS50089">
    <property type="entry name" value="ZF_RING_2"/>
    <property type="match status" value="1"/>
</dbReference>
<dbReference type="SUPFAM" id="SSF57850">
    <property type="entry name" value="RING/U-box"/>
    <property type="match status" value="1"/>
</dbReference>
<dbReference type="InterPro" id="IPR032443">
    <property type="entry name" value="RAWUL"/>
</dbReference>
<evidence type="ECO:0000256" key="6">
    <source>
        <dbReference type="PROSITE-ProRule" id="PRU00175"/>
    </source>
</evidence>
<keyword evidence="2" id="KW-0479">Metal-binding</keyword>
<dbReference type="Gene3D" id="3.30.40.10">
    <property type="entry name" value="Zinc/RING finger domain, C3HC4 (zinc finger)"/>
    <property type="match status" value="1"/>
</dbReference>
<evidence type="ECO:0000256" key="2">
    <source>
        <dbReference type="ARBA" id="ARBA00022723"/>
    </source>
</evidence>
<sequence>MAILQSNRQRKLYAGDLNPLLTCGLCRGYMIKPTCITECLHTFCRSCIVKHLCQKEINECPTCDIVIHETNPLEMLRADQMLEDVIYKLIPGLQQDEERREQEFNKKVKKRKEESSNCERMQNDTQVRTSFAGDTRYQPRLNYNNYHRDEPQICVSLECCGDSNSDVPVKQLARRYICCSSQMTIAHVKKYLKLKLNLKAAEQVEVLCNGEIMGKDHTLEFIYMTRWRVREGSLMSLQYRPRTDFL</sequence>
<dbReference type="PROSITE" id="PS00518">
    <property type="entry name" value="ZF_RING_1"/>
    <property type="match status" value="1"/>
</dbReference>
<dbReference type="KEGG" id="aten:116298643"/>
<dbReference type="Gene3D" id="3.10.20.90">
    <property type="entry name" value="Phosphatidylinositol 3-kinase Catalytic Subunit, Chain A, domain 1"/>
    <property type="match status" value="1"/>
</dbReference>
<evidence type="ECO:0000256" key="1">
    <source>
        <dbReference type="ARBA" id="ARBA00004123"/>
    </source>
</evidence>
<dbReference type="InterPro" id="IPR051507">
    <property type="entry name" value="PcG_RING_finger"/>
</dbReference>
<dbReference type="InterPro" id="IPR013083">
    <property type="entry name" value="Znf_RING/FYVE/PHD"/>
</dbReference>
<keyword evidence="5" id="KW-0539">Nucleus</keyword>
<dbReference type="OrthoDB" id="1305878at2759"/>
<evidence type="ECO:0000313" key="10">
    <source>
        <dbReference type="RefSeq" id="XP_031563025.1"/>
    </source>
</evidence>
<gene>
    <name evidence="10" type="primary">LOC116298643</name>
</gene>
<dbReference type="FunFam" id="3.30.40.10:FF:000033">
    <property type="entry name" value="Polycomb group RING finger protein 3"/>
    <property type="match status" value="1"/>
</dbReference>
<keyword evidence="4" id="KW-0862">Zinc</keyword>
<evidence type="ECO:0000313" key="9">
    <source>
        <dbReference type="Proteomes" id="UP000515163"/>
    </source>
</evidence>
<dbReference type="AlphaFoldDB" id="A0A6P8ICX0"/>
<name>A0A6P8ICX0_ACTTE</name>
<dbReference type="InterPro" id="IPR001841">
    <property type="entry name" value="Znf_RING"/>
</dbReference>
<dbReference type="InterPro" id="IPR017907">
    <property type="entry name" value="Znf_RING_CS"/>
</dbReference>
<dbReference type="GO" id="GO:0008270">
    <property type="term" value="F:zinc ion binding"/>
    <property type="evidence" value="ECO:0007669"/>
    <property type="project" value="UniProtKB-KW"/>
</dbReference>
<dbReference type="InterPro" id="IPR018957">
    <property type="entry name" value="Znf_C3HC4_RING-type"/>
</dbReference>
<feature type="compositionally biased region" description="Basic and acidic residues" evidence="7">
    <location>
        <begin position="98"/>
        <end position="117"/>
    </location>
</feature>
<keyword evidence="3 6" id="KW-0863">Zinc-finger</keyword>
<comment type="subcellular location">
    <subcellularLocation>
        <location evidence="1">Nucleus</location>
    </subcellularLocation>
</comment>
<evidence type="ECO:0000259" key="8">
    <source>
        <dbReference type="PROSITE" id="PS50089"/>
    </source>
</evidence>
<keyword evidence="9" id="KW-1185">Reference proteome</keyword>
<dbReference type="SMART" id="SM00184">
    <property type="entry name" value="RING"/>
    <property type="match status" value="1"/>
</dbReference>
<protein>
    <submittedName>
        <fullName evidence="10">Polycomb group RING finger protein 5-B-like</fullName>
    </submittedName>
</protein>
<evidence type="ECO:0000256" key="3">
    <source>
        <dbReference type="ARBA" id="ARBA00022771"/>
    </source>
</evidence>
<evidence type="ECO:0000256" key="4">
    <source>
        <dbReference type="ARBA" id="ARBA00022833"/>
    </source>
</evidence>